<proteinExistence type="predicted"/>
<name>A0A0D2NXH6_HYPSF</name>
<dbReference type="OrthoDB" id="3543113at2759"/>
<dbReference type="OMA" id="IRECARF"/>
<dbReference type="EMBL" id="KN817542">
    <property type="protein sequence ID" value="KJA23499.1"/>
    <property type="molecule type" value="Genomic_DNA"/>
</dbReference>
<evidence type="ECO:0000313" key="2">
    <source>
        <dbReference type="Proteomes" id="UP000054270"/>
    </source>
</evidence>
<evidence type="ECO:0000313" key="1">
    <source>
        <dbReference type="EMBL" id="KJA23499.1"/>
    </source>
</evidence>
<dbReference type="Proteomes" id="UP000054270">
    <property type="component" value="Unassembled WGS sequence"/>
</dbReference>
<accession>A0A0D2NXH6</accession>
<evidence type="ECO:0008006" key="3">
    <source>
        <dbReference type="Google" id="ProtNLM"/>
    </source>
</evidence>
<protein>
    <recommendedName>
        <fullName evidence="3">F-box domain-containing protein</fullName>
    </recommendedName>
</protein>
<sequence>MDSEPTRNSASPLFENQDILPIILSFFDPEAFQNGRMWVMQEDTRRNLLSAALTSRAFAGPAISLLWRMLDSVVPPLKLFPNFVSVNDTHTINNVMKADNQDRLASYTRHVKYLYFRNLRETLKWHVVHRLSNLDKPLFPNLEFVNIPLAQYQPHHASTTEMMNMLFLAFSKSLKTIFIHGIDSVTEGEIASYLSVLDQKKAPLQKIVLGGCITHNTLYLLDHFTQLKYLSLDLKDTNLTSSVFISWSSLPFLTHLAVYLHLNASFGLDSNVHRGNLEDVAKFQALQNFRISGAPVELLRILRLMGRSDTLTDIVLDMNASDLRSQTESHLFAVTQADCIRECARFHKSLKALDVITTSGGPRKISLSGESLLCLSACKQLQRLWICGSLFLAANDIIIRQIFSNSCWTNLRILRFPYSVEGNSPSILSLNTIATNCPNLVALHICVDLRLQSYESLKKCLKGNLRLVHNLEALFLLPLAASADTADTNTTKMAIGVSRYIEYHFPYIKTTRLISKNSPADLVWWEEVRILLAEYREIRAEDARVGGS</sequence>
<gene>
    <name evidence="1" type="ORF">HYPSUDRAFT_39671</name>
</gene>
<reference evidence="2" key="1">
    <citation type="submission" date="2014-04" db="EMBL/GenBank/DDBJ databases">
        <title>Evolutionary Origins and Diversification of the Mycorrhizal Mutualists.</title>
        <authorList>
            <consortium name="DOE Joint Genome Institute"/>
            <consortium name="Mycorrhizal Genomics Consortium"/>
            <person name="Kohler A."/>
            <person name="Kuo A."/>
            <person name="Nagy L.G."/>
            <person name="Floudas D."/>
            <person name="Copeland A."/>
            <person name="Barry K.W."/>
            <person name="Cichocki N."/>
            <person name="Veneault-Fourrey C."/>
            <person name="LaButti K."/>
            <person name="Lindquist E.A."/>
            <person name="Lipzen A."/>
            <person name="Lundell T."/>
            <person name="Morin E."/>
            <person name="Murat C."/>
            <person name="Riley R."/>
            <person name="Ohm R."/>
            <person name="Sun H."/>
            <person name="Tunlid A."/>
            <person name="Henrissat B."/>
            <person name="Grigoriev I.V."/>
            <person name="Hibbett D.S."/>
            <person name="Martin F."/>
        </authorList>
    </citation>
    <scope>NUCLEOTIDE SEQUENCE [LARGE SCALE GENOMIC DNA]</scope>
    <source>
        <strain evidence="2">FD-334 SS-4</strain>
    </source>
</reference>
<organism evidence="1 2">
    <name type="scientific">Hypholoma sublateritium (strain FD-334 SS-4)</name>
    <dbReference type="NCBI Taxonomy" id="945553"/>
    <lineage>
        <taxon>Eukaryota</taxon>
        <taxon>Fungi</taxon>
        <taxon>Dikarya</taxon>
        <taxon>Basidiomycota</taxon>
        <taxon>Agaricomycotina</taxon>
        <taxon>Agaricomycetes</taxon>
        <taxon>Agaricomycetidae</taxon>
        <taxon>Agaricales</taxon>
        <taxon>Agaricineae</taxon>
        <taxon>Strophariaceae</taxon>
        <taxon>Hypholoma</taxon>
    </lineage>
</organism>
<dbReference type="AlphaFoldDB" id="A0A0D2NXH6"/>
<keyword evidence="2" id="KW-1185">Reference proteome</keyword>